<accession>A0AAV2GQY9</accession>
<feature type="compositionally biased region" description="Basic and acidic residues" evidence="1">
    <location>
        <begin position="59"/>
        <end position="69"/>
    </location>
</feature>
<keyword evidence="3" id="KW-1185">Reference proteome</keyword>
<gene>
    <name evidence="2" type="ORF">LTRI10_LOCUS52024</name>
</gene>
<sequence>MFTRGGLVGRKRGRGFGGEIVVDSVEGLHLVGSVFVGIDQRDGRRPMPTDDGLREVYESGRRSGEEMRSRRAGQIVDPRRGNGRPGLLLGPDQKLHLLPRKQEVSGRS</sequence>
<evidence type="ECO:0000313" key="2">
    <source>
        <dbReference type="EMBL" id="CAL1412752.1"/>
    </source>
</evidence>
<dbReference type="Proteomes" id="UP001497516">
    <property type="component" value="Chromosome 9"/>
</dbReference>
<dbReference type="EMBL" id="OZ034822">
    <property type="protein sequence ID" value="CAL1412752.1"/>
    <property type="molecule type" value="Genomic_DNA"/>
</dbReference>
<feature type="region of interest" description="Disordered" evidence="1">
    <location>
        <begin position="59"/>
        <end position="108"/>
    </location>
</feature>
<evidence type="ECO:0000256" key="1">
    <source>
        <dbReference type="SAM" id="MobiDB-lite"/>
    </source>
</evidence>
<organism evidence="2 3">
    <name type="scientific">Linum trigynum</name>
    <dbReference type="NCBI Taxonomy" id="586398"/>
    <lineage>
        <taxon>Eukaryota</taxon>
        <taxon>Viridiplantae</taxon>
        <taxon>Streptophyta</taxon>
        <taxon>Embryophyta</taxon>
        <taxon>Tracheophyta</taxon>
        <taxon>Spermatophyta</taxon>
        <taxon>Magnoliopsida</taxon>
        <taxon>eudicotyledons</taxon>
        <taxon>Gunneridae</taxon>
        <taxon>Pentapetalae</taxon>
        <taxon>rosids</taxon>
        <taxon>fabids</taxon>
        <taxon>Malpighiales</taxon>
        <taxon>Linaceae</taxon>
        <taxon>Linum</taxon>
    </lineage>
</organism>
<name>A0AAV2GQY9_9ROSI</name>
<reference evidence="2 3" key="1">
    <citation type="submission" date="2024-04" db="EMBL/GenBank/DDBJ databases">
        <authorList>
            <person name="Fracassetti M."/>
        </authorList>
    </citation>
    <scope>NUCLEOTIDE SEQUENCE [LARGE SCALE GENOMIC DNA]</scope>
</reference>
<proteinExistence type="predicted"/>
<protein>
    <submittedName>
        <fullName evidence="2">Uncharacterized protein</fullName>
    </submittedName>
</protein>
<evidence type="ECO:0000313" key="3">
    <source>
        <dbReference type="Proteomes" id="UP001497516"/>
    </source>
</evidence>
<dbReference type="AlphaFoldDB" id="A0AAV2GQY9"/>